<dbReference type="GO" id="GO:0003677">
    <property type="term" value="F:DNA binding"/>
    <property type="evidence" value="ECO:0007669"/>
    <property type="project" value="InterPro"/>
</dbReference>
<sequence length="98" mass="11210">MDRFFLQLQKGKCVRQVIGKNIFGQIPKNIAKHLNLPEPKKFTGHITCSFRRTSTTLLADSGALMTTIKQHASWRSDAIASRYNENSIQNKKKFMIKS</sequence>
<dbReference type="GO" id="GO:0006310">
    <property type="term" value="P:DNA recombination"/>
    <property type="evidence" value="ECO:0007669"/>
    <property type="project" value="UniProtKB-KW"/>
</dbReference>
<dbReference type="EMBL" id="CAJNRD030001124">
    <property type="protein sequence ID" value="CAG5109248.1"/>
    <property type="molecule type" value="Genomic_DNA"/>
</dbReference>
<dbReference type="Proteomes" id="UP000786811">
    <property type="component" value="Unassembled WGS sequence"/>
</dbReference>
<accession>A0A8J2HSI3</accession>
<proteinExistence type="predicted"/>
<reference evidence="2" key="1">
    <citation type="submission" date="2021-04" db="EMBL/GenBank/DDBJ databases">
        <authorList>
            <person name="Chebbi M.A.C M."/>
        </authorList>
    </citation>
    <scope>NUCLEOTIDE SEQUENCE</scope>
</reference>
<name>A0A8J2HSI3_COTCN</name>
<keyword evidence="1" id="KW-0233">DNA recombination</keyword>
<dbReference type="OrthoDB" id="7697116at2759"/>
<comment type="caution">
    <text evidence="2">The sequence shown here is derived from an EMBL/GenBank/DDBJ whole genome shotgun (WGS) entry which is preliminary data.</text>
</comment>
<gene>
    <name evidence="2" type="ORF">HICCMSTLAB_LOCUS13884</name>
</gene>
<dbReference type="AlphaFoldDB" id="A0A8J2HSI3"/>
<dbReference type="GO" id="GO:0015074">
    <property type="term" value="P:DNA integration"/>
    <property type="evidence" value="ECO:0007669"/>
    <property type="project" value="InterPro"/>
</dbReference>
<protein>
    <submittedName>
        <fullName evidence="2">Uncharacterized protein</fullName>
    </submittedName>
</protein>
<dbReference type="SUPFAM" id="SSF56349">
    <property type="entry name" value="DNA breaking-rejoining enzymes"/>
    <property type="match status" value="1"/>
</dbReference>
<evidence type="ECO:0000256" key="1">
    <source>
        <dbReference type="ARBA" id="ARBA00023172"/>
    </source>
</evidence>
<organism evidence="2 3">
    <name type="scientific">Cotesia congregata</name>
    <name type="common">Parasitoid wasp</name>
    <name type="synonym">Apanteles congregatus</name>
    <dbReference type="NCBI Taxonomy" id="51543"/>
    <lineage>
        <taxon>Eukaryota</taxon>
        <taxon>Metazoa</taxon>
        <taxon>Ecdysozoa</taxon>
        <taxon>Arthropoda</taxon>
        <taxon>Hexapoda</taxon>
        <taxon>Insecta</taxon>
        <taxon>Pterygota</taxon>
        <taxon>Neoptera</taxon>
        <taxon>Endopterygota</taxon>
        <taxon>Hymenoptera</taxon>
        <taxon>Apocrita</taxon>
        <taxon>Ichneumonoidea</taxon>
        <taxon>Braconidae</taxon>
        <taxon>Microgastrinae</taxon>
        <taxon>Cotesia</taxon>
    </lineage>
</organism>
<keyword evidence="3" id="KW-1185">Reference proteome</keyword>
<dbReference type="Gene3D" id="1.10.443.10">
    <property type="entry name" value="Intergrase catalytic core"/>
    <property type="match status" value="1"/>
</dbReference>
<evidence type="ECO:0000313" key="3">
    <source>
        <dbReference type="Proteomes" id="UP000786811"/>
    </source>
</evidence>
<dbReference type="InterPro" id="IPR011010">
    <property type="entry name" value="DNA_brk_join_enz"/>
</dbReference>
<dbReference type="InterPro" id="IPR013762">
    <property type="entry name" value="Integrase-like_cat_sf"/>
</dbReference>
<evidence type="ECO:0000313" key="2">
    <source>
        <dbReference type="EMBL" id="CAG5109248.1"/>
    </source>
</evidence>